<accession>A0ABR6UDC7</accession>
<evidence type="ECO:0000256" key="1">
    <source>
        <dbReference type="SAM" id="MobiDB-lite"/>
    </source>
</evidence>
<evidence type="ECO:0008006" key="4">
    <source>
        <dbReference type="Google" id="ProtNLM"/>
    </source>
</evidence>
<evidence type="ECO:0000313" key="2">
    <source>
        <dbReference type="EMBL" id="MBC2961811.1"/>
    </source>
</evidence>
<keyword evidence="3" id="KW-1185">Reference proteome</keyword>
<dbReference type="Gene3D" id="3.30.428.10">
    <property type="entry name" value="HIT-like"/>
    <property type="match status" value="1"/>
</dbReference>
<dbReference type="Proteomes" id="UP000604001">
    <property type="component" value="Unassembled WGS sequence"/>
</dbReference>
<feature type="region of interest" description="Disordered" evidence="1">
    <location>
        <begin position="42"/>
        <end position="65"/>
    </location>
</feature>
<feature type="compositionally biased region" description="Basic and acidic residues" evidence="1">
    <location>
        <begin position="49"/>
        <end position="61"/>
    </location>
</feature>
<reference evidence="2 3" key="1">
    <citation type="submission" date="2020-08" db="EMBL/GenBank/DDBJ databases">
        <title>novel species in genus Nocardioides.</title>
        <authorList>
            <person name="Zhang G."/>
        </authorList>
    </citation>
    <scope>NUCLEOTIDE SEQUENCE [LARGE SCALE GENOMIC DNA]</scope>
    <source>
        <strain evidence="2 3">SC8A-24</strain>
    </source>
</reference>
<evidence type="ECO:0000313" key="3">
    <source>
        <dbReference type="Proteomes" id="UP000604001"/>
    </source>
</evidence>
<protein>
    <recommendedName>
        <fullName evidence="4">Diadenosine tetraphosphate (Ap4A) HIT family hydrolase</fullName>
    </recommendedName>
</protein>
<dbReference type="EMBL" id="JACMYC010000011">
    <property type="protein sequence ID" value="MBC2961811.1"/>
    <property type="molecule type" value="Genomic_DNA"/>
</dbReference>
<dbReference type="InterPro" id="IPR036265">
    <property type="entry name" value="HIT-like_sf"/>
</dbReference>
<proteinExistence type="predicted"/>
<comment type="caution">
    <text evidence="2">The sequence shown here is derived from an EMBL/GenBank/DDBJ whole genome shotgun (WGS) entry which is preliminary data.</text>
</comment>
<sequence length="204" mass="22569">MAESAAEVHARVLQHAPDGRLPMPPSGEWDVFPWEVRDGRVAPRPLRRPAPEPLREGEDPSRPCSSCAGFDPERVVWEDERWVLTHPGAPSGLPLVLLLHTREHLDAGDLDDEHASELGRITSRLVRIVGSLDNIGRVHVNRWGDGGSHFHLWFHARTAGLADVLGSYAVEWDDILPPGPEDVWRADLHTVATKLANWGGTARA</sequence>
<dbReference type="RefSeq" id="WP_186347011.1">
    <property type="nucleotide sequence ID" value="NZ_BMMR01000009.1"/>
</dbReference>
<gene>
    <name evidence="2" type="ORF">H7344_16040</name>
</gene>
<name>A0ABR6UDC7_9ACTN</name>
<organism evidence="2 3">
    <name type="scientific">Nocardioides deserti</name>
    <dbReference type="NCBI Taxonomy" id="1588644"/>
    <lineage>
        <taxon>Bacteria</taxon>
        <taxon>Bacillati</taxon>
        <taxon>Actinomycetota</taxon>
        <taxon>Actinomycetes</taxon>
        <taxon>Propionibacteriales</taxon>
        <taxon>Nocardioidaceae</taxon>
        <taxon>Nocardioides</taxon>
    </lineage>
</organism>
<dbReference type="SUPFAM" id="SSF54197">
    <property type="entry name" value="HIT-like"/>
    <property type="match status" value="1"/>
</dbReference>